<proteinExistence type="inferred from homology"/>
<comment type="similarity">
    <text evidence="1">Belongs to the LytR/CpsA/Psr (LCP) family.</text>
</comment>
<dbReference type="AlphaFoldDB" id="A0A926HX18"/>
<feature type="domain" description="Cell envelope-related transcriptional attenuator" evidence="3">
    <location>
        <begin position="98"/>
        <end position="241"/>
    </location>
</feature>
<dbReference type="PANTHER" id="PTHR33392">
    <property type="entry name" value="POLYISOPRENYL-TEICHOIC ACID--PEPTIDOGLYCAN TEICHOIC ACID TRANSFERASE TAGU"/>
    <property type="match status" value="1"/>
</dbReference>
<evidence type="ECO:0000313" key="5">
    <source>
        <dbReference type="Proteomes" id="UP000657006"/>
    </source>
</evidence>
<dbReference type="InterPro" id="IPR004474">
    <property type="entry name" value="LytR_CpsA_psr"/>
</dbReference>
<gene>
    <name evidence="4" type="ORF">H8730_07070</name>
</gene>
<dbReference type="Pfam" id="PF03816">
    <property type="entry name" value="LytR_cpsA_psr"/>
    <property type="match status" value="1"/>
</dbReference>
<accession>A0A926HX18</accession>
<keyword evidence="2" id="KW-0812">Transmembrane</keyword>
<dbReference type="RefSeq" id="WP_177719576.1">
    <property type="nucleotide sequence ID" value="NZ_JACRSQ010000008.1"/>
</dbReference>
<evidence type="ECO:0000313" key="4">
    <source>
        <dbReference type="EMBL" id="MBC8543302.1"/>
    </source>
</evidence>
<protein>
    <submittedName>
        <fullName evidence="4">LCP family protein</fullName>
    </submittedName>
</protein>
<dbReference type="NCBIfam" id="TIGR00350">
    <property type="entry name" value="lytR_cpsA_psr"/>
    <property type="match status" value="1"/>
</dbReference>
<dbReference type="PANTHER" id="PTHR33392:SF6">
    <property type="entry name" value="POLYISOPRENYL-TEICHOIC ACID--PEPTIDOGLYCAN TEICHOIC ACID TRANSFERASE TAGU"/>
    <property type="match status" value="1"/>
</dbReference>
<dbReference type="InterPro" id="IPR050922">
    <property type="entry name" value="LytR/CpsA/Psr_CW_biosynth"/>
</dbReference>
<evidence type="ECO:0000256" key="1">
    <source>
        <dbReference type="ARBA" id="ARBA00006068"/>
    </source>
</evidence>
<comment type="caution">
    <text evidence="4">The sequence shown here is derived from an EMBL/GenBank/DDBJ whole genome shotgun (WGS) entry which is preliminary data.</text>
</comment>
<name>A0A926HX18_9FIRM</name>
<evidence type="ECO:0000256" key="2">
    <source>
        <dbReference type="SAM" id="Phobius"/>
    </source>
</evidence>
<feature type="transmembrane region" description="Helical" evidence="2">
    <location>
        <begin position="12"/>
        <end position="34"/>
    </location>
</feature>
<keyword evidence="2" id="KW-0472">Membrane</keyword>
<reference evidence="4" key="1">
    <citation type="submission" date="2020-08" db="EMBL/GenBank/DDBJ databases">
        <title>Genome public.</title>
        <authorList>
            <person name="Liu C."/>
            <person name="Sun Q."/>
        </authorList>
    </citation>
    <scope>NUCLEOTIDE SEQUENCE</scope>
    <source>
        <strain evidence="4">NSJ-32</strain>
    </source>
</reference>
<keyword evidence="5" id="KW-1185">Reference proteome</keyword>
<dbReference type="Gene3D" id="3.40.630.190">
    <property type="entry name" value="LCP protein"/>
    <property type="match status" value="1"/>
</dbReference>
<keyword evidence="2" id="KW-1133">Transmembrane helix</keyword>
<dbReference type="Proteomes" id="UP000657006">
    <property type="component" value="Unassembled WGS sequence"/>
</dbReference>
<sequence>MSKKMSKKKKKKVLIISCFSVIMLCIVGVGGMVLKAMIDVNTAMGTMYAPVKTDNLRVDSGDSGEITHDDLIKAQKPFSVLLLGTDTGDFGRTETRGRSDTIIVCTINPGEGSVKMLSIPRDTRTEIVGRGTMDKINHAYAFGGAEMSINTVQKFLGIPIDAYAVVNFAGFQKIVDAVGGITVENTLDFSIDGYSFTKGTTELDGARALAYCRMRYDDPNGDFGRSERQRQVIVAIAKKALSFNSVANYKQILDSVADSVLTDMDFETLLSLATNYSQCVNNVTQLPTLKGQGTKIDGIYYYIADEAALAETVAELKAHLEID</sequence>
<dbReference type="EMBL" id="JACRSQ010000008">
    <property type="protein sequence ID" value="MBC8543302.1"/>
    <property type="molecule type" value="Genomic_DNA"/>
</dbReference>
<organism evidence="4 5">
    <name type="scientific">Bianquea renquensis</name>
    <dbReference type="NCBI Taxonomy" id="2763661"/>
    <lineage>
        <taxon>Bacteria</taxon>
        <taxon>Bacillati</taxon>
        <taxon>Bacillota</taxon>
        <taxon>Clostridia</taxon>
        <taxon>Eubacteriales</taxon>
        <taxon>Bianqueaceae</taxon>
        <taxon>Bianquea</taxon>
    </lineage>
</organism>
<evidence type="ECO:0000259" key="3">
    <source>
        <dbReference type="Pfam" id="PF03816"/>
    </source>
</evidence>